<protein>
    <submittedName>
        <fullName evidence="1">Uncharacterized protein</fullName>
    </submittedName>
</protein>
<comment type="caution">
    <text evidence="1">The sequence shown here is derived from an EMBL/GenBank/DDBJ whole genome shotgun (WGS) entry which is preliminary data.</text>
</comment>
<evidence type="ECO:0000313" key="1">
    <source>
        <dbReference type="EMBL" id="CAG7733369.1"/>
    </source>
</evidence>
<feature type="non-terminal residue" evidence="1">
    <location>
        <position position="1"/>
    </location>
</feature>
<evidence type="ECO:0000313" key="2">
    <source>
        <dbReference type="Proteomes" id="UP000708208"/>
    </source>
</evidence>
<reference evidence="1" key="1">
    <citation type="submission" date="2021-06" db="EMBL/GenBank/DDBJ databases">
        <authorList>
            <person name="Hodson N. C."/>
            <person name="Mongue J. A."/>
            <person name="Jaron S. K."/>
        </authorList>
    </citation>
    <scope>NUCLEOTIDE SEQUENCE</scope>
</reference>
<gene>
    <name evidence="1" type="ORF">AFUS01_LOCUS21817</name>
</gene>
<feature type="non-terminal residue" evidence="1">
    <location>
        <position position="24"/>
    </location>
</feature>
<keyword evidence="2" id="KW-1185">Reference proteome</keyword>
<dbReference type="EMBL" id="CAJVCH010247774">
    <property type="protein sequence ID" value="CAG7733369.1"/>
    <property type="molecule type" value="Genomic_DNA"/>
</dbReference>
<name>A0A8J2P6R5_9HEXA</name>
<sequence>IIRLFACKGGAPITISRPHLIGAS</sequence>
<accession>A0A8J2P6R5</accession>
<proteinExistence type="predicted"/>
<dbReference type="AlphaFoldDB" id="A0A8J2P6R5"/>
<organism evidence="1 2">
    <name type="scientific">Allacma fusca</name>
    <dbReference type="NCBI Taxonomy" id="39272"/>
    <lineage>
        <taxon>Eukaryota</taxon>
        <taxon>Metazoa</taxon>
        <taxon>Ecdysozoa</taxon>
        <taxon>Arthropoda</taxon>
        <taxon>Hexapoda</taxon>
        <taxon>Collembola</taxon>
        <taxon>Symphypleona</taxon>
        <taxon>Sminthuridae</taxon>
        <taxon>Allacma</taxon>
    </lineage>
</organism>
<dbReference type="Proteomes" id="UP000708208">
    <property type="component" value="Unassembled WGS sequence"/>
</dbReference>